<feature type="domain" description="Peptidase M28" evidence="6">
    <location>
        <begin position="434"/>
        <end position="643"/>
    </location>
</feature>
<comment type="caution">
    <text evidence="7">The sequence shown here is derived from an EMBL/GenBank/DDBJ whole genome shotgun (WGS) entry which is preliminary data.</text>
</comment>
<name>A0A9N7ZDM3_PLEPL</name>
<organism evidence="7 8">
    <name type="scientific">Pleuronectes platessa</name>
    <name type="common">European plaice</name>
    <dbReference type="NCBI Taxonomy" id="8262"/>
    <lineage>
        <taxon>Eukaryota</taxon>
        <taxon>Metazoa</taxon>
        <taxon>Chordata</taxon>
        <taxon>Craniata</taxon>
        <taxon>Vertebrata</taxon>
        <taxon>Euteleostomi</taxon>
        <taxon>Actinopterygii</taxon>
        <taxon>Neopterygii</taxon>
        <taxon>Teleostei</taxon>
        <taxon>Neoteleostei</taxon>
        <taxon>Acanthomorphata</taxon>
        <taxon>Carangaria</taxon>
        <taxon>Pleuronectiformes</taxon>
        <taxon>Pleuronectoidei</taxon>
        <taxon>Pleuronectidae</taxon>
        <taxon>Pleuronectes</taxon>
    </lineage>
</organism>
<dbReference type="PANTHER" id="PTHR10404:SF79">
    <property type="entry name" value="TRANSFERRIN RECEPTOR PROTEIN 1"/>
    <property type="match status" value="1"/>
</dbReference>
<feature type="compositionally biased region" description="Basic and acidic residues" evidence="3">
    <location>
        <begin position="811"/>
        <end position="824"/>
    </location>
</feature>
<dbReference type="Gene3D" id="3.50.30.30">
    <property type="match status" value="1"/>
</dbReference>
<feature type="compositionally biased region" description="Basic and acidic residues" evidence="3">
    <location>
        <begin position="63"/>
        <end position="74"/>
    </location>
</feature>
<evidence type="ECO:0000259" key="6">
    <source>
        <dbReference type="Pfam" id="PF04389"/>
    </source>
</evidence>
<evidence type="ECO:0000259" key="5">
    <source>
        <dbReference type="Pfam" id="PF02225"/>
    </source>
</evidence>
<dbReference type="FunFam" id="3.40.630.10:FF:000065">
    <property type="entry name" value="Transferrin receptor 1b"/>
    <property type="match status" value="1"/>
</dbReference>
<keyword evidence="8" id="KW-1185">Reference proteome</keyword>
<evidence type="ECO:0000313" key="8">
    <source>
        <dbReference type="Proteomes" id="UP001153269"/>
    </source>
</evidence>
<dbReference type="EMBL" id="CADEAL010004367">
    <property type="protein sequence ID" value="CAB1457964.1"/>
    <property type="molecule type" value="Genomic_DNA"/>
</dbReference>
<evidence type="ECO:0000256" key="1">
    <source>
        <dbReference type="ARBA" id="ARBA00004401"/>
    </source>
</evidence>
<dbReference type="Gene3D" id="1.20.930.40">
    <property type="entry name" value="Transferrin receptor-like, dimerisation domain"/>
    <property type="match status" value="1"/>
</dbReference>
<gene>
    <name evidence="7" type="ORF">PLEPLA_LOCUS45792</name>
</gene>
<dbReference type="SUPFAM" id="SSF52025">
    <property type="entry name" value="PA domain"/>
    <property type="match status" value="1"/>
</dbReference>
<dbReference type="GO" id="GO:0006879">
    <property type="term" value="P:intracellular iron ion homeostasis"/>
    <property type="evidence" value="ECO:0007669"/>
    <property type="project" value="TreeGrafter"/>
</dbReference>
<dbReference type="SUPFAM" id="SSF53187">
    <property type="entry name" value="Zn-dependent exopeptidases"/>
    <property type="match status" value="1"/>
</dbReference>
<accession>A0A9N7ZDM3</accession>
<dbReference type="AlphaFoldDB" id="A0A9N7ZDM3"/>
<dbReference type="GO" id="GO:0006826">
    <property type="term" value="P:iron ion transport"/>
    <property type="evidence" value="ECO:0007669"/>
    <property type="project" value="TreeGrafter"/>
</dbReference>
<dbReference type="SUPFAM" id="SSF47672">
    <property type="entry name" value="Transferrin receptor-like dimerisation domain"/>
    <property type="match status" value="1"/>
</dbReference>
<dbReference type="Proteomes" id="UP001153269">
    <property type="component" value="Unassembled WGS sequence"/>
</dbReference>
<dbReference type="Pfam" id="PF04389">
    <property type="entry name" value="Peptidase_M28"/>
    <property type="match status" value="1"/>
</dbReference>
<dbReference type="Pfam" id="PF02225">
    <property type="entry name" value="PA"/>
    <property type="match status" value="1"/>
</dbReference>
<reference evidence="7" key="1">
    <citation type="submission" date="2020-03" db="EMBL/GenBank/DDBJ databases">
        <authorList>
            <person name="Weist P."/>
        </authorList>
    </citation>
    <scope>NUCLEOTIDE SEQUENCE</scope>
</reference>
<keyword evidence="4" id="KW-0472">Membrane</keyword>
<feature type="region of interest" description="Disordered" evidence="3">
    <location>
        <begin position="749"/>
        <end position="825"/>
    </location>
</feature>
<dbReference type="PANTHER" id="PTHR10404">
    <property type="entry name" value="N-ACETYLATED-ALPHA-LINKED ACIDIC DIPEPTIDASE"/>
    <property type="match status" value="1"/>
</dbReference>
<dbReference type="GO" id="GO:0009897">
    <property type="term" value="C:external side of plasma membrane"/>
    <property type="evidence" value="ECO:0007669"/>
    <property type="project" value="TreeGrafter"/>
</dbReference>
<comment type="similarity">
    <text evidence="2">Belongs to the peptidase M28 family. M28B subfamily.</text>
</comment>
<dbReference type="InterPro" id="IPR039373">
    <property type="entry name" value="Peptidase_M28B"/>
</dbReference>
<dbReference type="InterPro" id="IPR036757">
    <property type="entry name" value="TFR-like_dimer_dom_sf"/>
</dbReference>
<dbReference type="InterPro" id="IPR007484">
    <property type="entry name" value="Peptidase_M28"/>
</dbReference>
<feature type="compositionally biased region" description="Pro residues" evidence="3">
    <location>
        <begin position="754"/>
        <end position="764"/>
    </location>
</feature>
<feature type="region of interest" description="Disordered" evidence="3">
    <location>
        <begin position="62"/>
        <end position="81"/>
    </location>
</feature>
<evidence type="ECO:0000256" key="3">
    <source>
        <dbReference type="SAM" id="MobiDB-lite"/>
    </source>
</evidence>
<feature type="transmembrane region" description="Helical" evidence="4">
    <location>
        <begin position="108"/>
        <end position="127"/>
    </location>
</feature>
<evidence type="ECO:0000256" key="2">
    <source>
        <dbReference type="ARBA" id="ARBA00005634"/>
    </source>
</evidence>
<keyword evidence="4" id="KW-0812">Transmembrane</keyword>
<sequence length="898" mass="98680">MERCSGAFGGSGSDHIRKRSRWTDRPAAEGTETAAAMDRVRSTFNNLIKSERYSRFTLQPAEDGERHVEVKLSDGDADDTTEVTTEVVGQDGGSPSFRPAPPRQSRRHIYFMALATLLIFVTGYLIGNISHRKVEPPNTEPGTTVSPVPVTPPRFVPVTPPPFVPAPDLPLQWKDIARLLTQKLSSQAFDESLRDFDRPRRSAGSVEDAALAIRISEEFEQLKMFPWTDVHYVQLQTPDSTRPNRVLFGSDVFEPAGYLAYSKTGTVQGKLVYGNYGRQEDLDVLQKKSIELKGSVLLLRRGKITFAEQVDNAERKGAAAVLIYPDSQDYNYQADTDLMDMYVHLGSGDPYTPGFPSFNHTQFPPTQSSGLPKIPAQTITANMSTRLLQNIGGPEADAISGFKGGFDSVSYRLGGIENVTVEVNNVLVNTKIRNVFGVIKGFIDPDRYVVLGAQRDAWGSGYARAAVGTSVLMELAKAVKEMVKNERFRPRRSIVFASWSAGEYGNVGATEWLEGYMSSIDKSVFTYISLDGIVMGRGSFTASASPLLHSLVENTMKRVKSPSSSGTLYDMMGQSNWEGNTLKPLSVDDPAYTFVAFSGIPAVSFHFTSPNTESYSYYGTNLDNMDHLNYQTNHHTSETTAAAAQFAGLMALRLVHNHLLSLDVTRYTDVVDAAVMPVYKRINQLVQSGQLKGVSSTWLSSARGSLKRAAESIGRTIENSDLENQKSCRTINDRIMRVERNLLSPVRVAYGDSLPPPPAGPRPPHAGVHRRGHGHEAAPRPAGPRHLEPAGVCSRHAGDSAGLQLLTTGTRSEERPEGRTESSRCRARLQRCGFPRPMAVSRAAELFNVRRWAAEPEGDGEREEKMERRGDARRCLTLQVVSQQGGKGETVGGREVGL</sequence>
<dbReference type="CDD" id="cd09848">
    <property type="entry name" value="M28_TfR"/>
    <property type="match status" value="1"/>
</dbReference>
<evidence type="ECO:0000256" key="4">
    <source>
        <dbReference type="SAM" id="Phobius"/>
    </source>
</evidence>
<feature type="domain" description="PA" evidence="5">
    <location>
        <begin position="267"/>
        <end position="331"/>
    </location>
</feature>
<keyword evidence="4" id="KW-1133">Transmembrane helix</keyword>
<dbReference type="InterPro" id="IPR003137">
    <property type="entry name" value="PA_domain"/>
</dbReference>
<feature type="region of interest" description="Disordered" evidence="3">
    <location>
        <begin position="1"/>
        <end position="33"/>
    </location>
</feature>
<dbReference type="Gene3D" id="3.40.630.10">
    <property type="entry name" value="Zn peptidases"/>
    <property type="match status" value="1"/>
</dbReference>
<dbReference type="InterPro" id="IPR046450">
    <property type="entry name" value="PA_dom_sf"/>
</dbReference>
<protein>
    <recommendedName>
        <fullName evidence="9">Transferrin receptor protein 1</fullName>
    </recommendedName>
</protein>
<comment type="subcellular location">
    <subcellularLocation>
        <location evidence="1">Cell membrane</location>
        <topology evidence="1">Single-pass type II membrane protein</topology>
    </subcellularLocation>
</comment>
<proteinExistence type="inferred from homology"/>
<evidence type="ECO:0008006" key="9">
    <source>
        <dbReference type="Google" id="ProtNLM"/>
    </source>
</evidence>
<evidence type="ECO:0000313" key="7">
    <source>
        <dbReference type="EMBL" id="CAB1457964.1"/>
    </source>
</evidence>